<evidence type="ECO:0000313" key="3">
    <source>
        <dbReference type="EMBL" id="OHA33759.1"/>
    </source>
</evidence>
<feature type="site" description="Participates in a stacking interaction with the thymidine ring of dTDP-4-oxo-6-deoxyglucose" evidence="2">
    <location>
        <position position="135"/>
    </location>
</feature>
<dbReference type="InterPro" id="IPR011051">
    <property type="entry name" value="RmlC_Cupin_sf"/>
</dbReference>
<dbReference type="SUPFAM" id="SSF51182">
    <property type="entry name" value="RmlC-like cupins"/>
    <property type="match status" value="1"/>
</dbReference>
<evidence type="ECO:0000313" key="4">
    <source>
        <dbReference type="Proteomes" id="UP000177797"/>
    </source>
</evidence>
<sequence length="173" mass="20020">MIRVEESSLRGVFFITPDVFEDFRGQYVELYNDALYKEKGVPPTFVQDDISVSRKNVLRGIHGDTHTWKLISCLHGAFYFVVVNCNRASPDFGKWVSTTLSARNRRQVLVPPSFGNGHLALTDEIIFHYKQSSYYTSADKQFSFRWNDPRFNIFWPIKNPIISERDAHAPLVV</sequence>
<dbReference type="InterPro" id="IPR000888">
    <property type="entry name" value="RmlC-like"/>
</dbReference>
<dbReference type="PANTHER" id="PTHR21047:SF2">
    <property type="entry name" value="THYMIDINE DIPHOSPHO-4-KETO-RHAMNOSE 3,5-EPIMERASE"/>
    <property type="match status" value="1"/>
</dbReference>
<accession>A0A1G2NE60</accession>
<comment type="caution">
    <text evidence="3">The sequence shown here is derived from an EMBL/GenBank/DDBJ whole genome shotgun (WGS) entry which is preliminary data.</text>
</comment>
<dbReference type="InterPro" id="IPR014710">
    <property type="entry name" value="RmlC-like_jellyroll"/>
</dbReference>
<dbReference type="Proteomes" id="UP000177797">
    <property type="component" value="Unassembled WGS sequence"/>
</dbReference>
<organism evidence="3 4">
    <name type="scientific">Candidatus Taylorbacteria bacterium RIFCSPLOWO2_01_FULL_48_100</name>
    <dbReference type="NCBI Taxonomy" id="1802322"/>
    <lineage>
        <taxon>Bacteria</taxon>
        <taxon>Candidatus Tayloriibacteriota</taxon>
    </lineage>
</organism>
<dbReference type="GO" id="GO:0005829">
    <property type="term" value="C:cytosol"/>
    <property type="evidence" value="ECO:0007669"/>
    <property type="project" value="TreeGrafter"/>
</dbReference>
<evidence type="ECO:0000256" key="2">
    <source>
        <dbReference type="PIRSR" id="PIRSR600888-3"/>
    </source>
</evidence>
<evidence type="ECO:0000256" key="1">
    <source>
        <dbReference type="PIRSR" id="PIRSR600888-1"/>
    </source>
</evidence>
<dbReference type="GO" id="GO:0000271">
    <property type="term" value="P:polysaccharide biosynthetic process"/>
    <property type="evidence" value="ECO:0007669"/>
    <property type="project" value="TreeGrafter"/>
</dbReference>
<dbReference type="Pfam" id="PF00908">
    <property type="entry name" value="dTDP_sugar_isom"/>
    <property type="match status" value="1"/>
</dbReference>
<dbReference type="Gene3D" id="2.60.120.10">
    <property type="entry name" value="Jelly Rolls"/>
    <property type="match status" value="1"/>
</dbReference>
<feature type="active site" description="Proton acceptor" evidence="1">
    <location>
        <position position="62"/>
    </location>
</feature>
<gene>
    <name evidence="3" type="ORF">A2938_00425</name>
</gene>
<dbReference type="CDD" id="cd00438">
    <property type="entry name" value="cupin_RmlC"/>
    <property type="match status" value="1"/>
</dbReference>
<proteinExistence type="predicted"/>
<feature type="active site" description="Proton donor" evidence="1">
    <location>
        <position position="129"/>
    </location>
</feature>
<dbReference type="AlphaFoldDB" id="A0A1G2NE60"/>
<reference evidence="3 4" key="1">
    <citation type="journal article" date="2016" name="Nat. Commun.">
        <title>Thousands of microbial genomes shed light on interconnected biogeochemical processes in an aquifer system.</title>
        <authorList>
            <person name="Anantharaman K."/>
            <person name="Brown C.T."/>
            <person name="Hug L.A."/>
            <person name="Sharon I."/>
            <person name="Castelle C.J."/>
            <person name="Probst A.J."/>
            <person name="Thomas B.C."/>
            <person name="Singh A."/>
            <person name="Wilkins M.J."/>
            <person name="Karaoz U."/>
            <person name="Brodie E.L."/>
            <person name="Williams K.H."/>
            <person name="Hubbard S.S."/>
            <person name="Banfield J.F."/>
        </authorList>
    </citation>
    <scope>NUCLEOTIDE SEQUENCE [LARGE SCALE GENOMIC DNA]</scope>
</reference>
<dbReference type="GO" id="GO:0008830">
    <property type="term" value="F:dTDP-4-dehydrorhamnose 3,5-epimerase activity"/>
    <property type="evidence" value="ECO:0007669"/>
    <property type="project" value="InterPro"/>
</dbReference>
<dbReference type="GO" id="GO:0019305">
    <property type="term" value="P:dTDP-rhamnose biosynthetic process"/>
    <property type="evidence" value="ECO:0007669"/>
    <property type="project" value="TreeGrafter"/>
</dbReference>
<dbReference type="EMBL" id="MHSA01000025">
    <property type="protein sequence ID" value="OHA33759.1"/>
    <property type="molecule type" value="Genomic_DNA"/>
</dbReference>
<name>A0A1G2NE60_9BACT</name>
<protein>
    <submittedName>
        <fullName evidence="3">dTDP-4-dehydrorhamnose 3,5-epimerase</fullName>
    </submittedName>
</protein>
<dbReference type="PANTHER" id="PTHR21047">
    <property type="entry name" value="DTDP-6-DEOXY-D-GLUCOSE-3,5 EPIMERASE"/>
    <property type="match status" value="1"/>
</dbReference>